<evidence type="ECO:0000313" key="1">
    <source>
        <dbReference type="EMBL" id="RAP75822.1"/>
    </source>
</evidence>
<dbReference type="OrthoDB" id="8678660at2"/>
<dbReference type="PANTHER" id="PTHR37563">
    <property type="entry name" value="PHYTANOYL-COA DIOXYGENASE FAMILY PROTEIN (AFU_ORTHOLOGUE AFUA_2G03330)"/>
    <property type="match status" value="1"/>
</dbReference>
<dbReference type="InterPro" id="IPR051961">
    <property type="entry name" value="Fungal_Metabolite_Diox"/>
</dbReference>
<protein>
    <recommendedName>
        <fullName evidence="3">Phytanoyl-CoA dioxygenase family protein</fullName>
    </recommendedName>
</protein>
<dbReference type="PANTHER" id="PTHR37563:SF2">
    <property type="entry name" value="PHYTANOYL-COA DIOXYGENASE FAMILY PROTEIN (AFU_ORTHOLOGUE AFUA_2G03330)"/>
    <property type="match status" value="1"/>
</dbReference>
<organism evidence="1 2">
    <name type="scientific">Paenibacillus montanisoli</name>
    <dbReference type="NCBI Taxonomy" id="2081970"/>
    <lineage>
        <taxon>Bacteria</taxon>
        <taxon>Bacillati</taxon>
        <taxon>Bacillota</taxon>
        <taxon>Bacilli</taxon>
        <taxon>Bacillales</taxon>
        <taxon>Paenibacillaceae</taxon>
        <taxon>Paenibacillus</taxon>
    </lineage>
</organism>
<dbReference type="AlphaFoldDB" id="A0A328U185"/>
<dbReference type="Proteomes" id="UP000249260">
    <property type="component" value="Unassembled WGS sequence"/>
</dbReference>
<reference evidence="1 2" key="1">
    <citation type="submission" date="2018-06" db="EMBL/GenBank/DDBJ databases">
        <title>Paenibacillus montanisoli sp. nov., isolated from mountain area soil.</title>
        <authorList>
            <person name="Wu M."/>
        </authorList>
    </citation>
    <scope>NUCLEOTIDE SEQUENCE [LARGE SCALE GENOMIC DNA]</scope>
    <source>
        <strain evidence="1 2">RA17</strain>
    </source>
</reference>
<comment type="caution">
    <text evidence="1">The sequence shown here is derived from an EMBL/GenBank/DDBJ whole genome shotgun (WGS) entry which is preliminary data.</text>
</comment>
<dbReference type="Pfam" id="PF05721">
    <property type="entry name" value="PhyH"/>
    <property type="match status" value="1"/>
</dbReference>
<name>A0A328U185_9BACL</name>
<evidence type="ECO:0008006" key="3">
    <source>
        <dbReference type="Google" id="ProtNLM"/>
    </source>
</evidence>
<accession>A0A328U185</accession>
<dbReference type="InterPro" id="IPR008775">
    <property type="entry name" value="Phytyl_CoA_dOase-like"/>
</dbReference>
<keyword evidence="2" id="KW-1185">Reference proteome</keyword>
<dbReference type="GO" id="GO:0016706">
    <property type="term" value="F:2-oxoglutarate-dependent dioxygenase activity"/>
    <property type="evidence" value="ECO:0007669"/>
    <property type="project" value="UniProtKB-ARBA"/>
</dbReference>
<proteinExistence type="predicted"/>
<evidence type="ECO:0000313" key="2">
    <source>
        <dbReference type="Proteomes" id="UP000249260"/>
    </source>
</evidence>
<sequence length="281" mass="31586">MVGMKLSAEELKNGKLSAETLELAIQLIKVNGYVLFEEALPRAQVENLYDSYVDLLDPYFEKNREVILNPGNGFNDGTNHVRLYLPFEKPYCDEAVIANPFVTEIVDQLLGEDCLLTYFATNTSMPGGKVPQPVHSDTSSRYGDRHPANLPIANLIVNYPLVDVTENNGPMEIWPGGTHLHPDNWYAKNAFSKPKLAEHMHSVKMLMPAGSILIRDDRVWHRGTPNKSDKHRPNIALIYSANGPRTGTIQIPQETYDQLSDKAQQLLRKELIGYPVAEPKH</sequence>
<gene>
    <name evidence="1" type="ORF">DL346_10300</name>
</gene>
<dbReference type="EMBL" id="QLUW01000002">
    <property type="protein sequence ID" value="RAP75822.1"/>
    <property type="molecule type" value="Genomic_DNA"/>
</dbReference>
<dbReference type="Gene3D" id="2.60.120.620">
    <property type="entry name" value="q2cbj1_9rhob like domain"/>
    <property type="match status" value="1"/>
</dbReference>
<dbReference type="SUPFAM" id="SSF51197">
    <property type="entry name" value="Clavaminate synthase-like"/>
    <property type="match status" value="1"/>
</dbReference>